<keyword evidence="8" id="KW-1185">Reference proteome</keyword>
<evidence type="ECO:0000256" key="4">
    <source>
        <dbReference type="ARBA" id="ARBA00023136"/>
    </source>
</evidence>
<evidence type="ECO:0000313" key="8">
    <source>
        <dbReference type="Proteomes" id="UP000050794"/>
    </source>
</evidence>
<dbReference type="SMART" id="SM01160">
    <property type="entry name" value="DUF1751"/>
    <property type="match status" value="1"/>
</dbReference>
<keyword evidence="2 6" id="KW-0812">Transmembrane</keyword>
<reference evidence="7 8" key="2">
    <citation type="submission" date="2018-11" db="EMBL/GenBank/DDBJ databases">
        <authorList>
            <consortium name="Pathogen Informatics"/>
        </authorList>
    </citation>
    <scope>NUCLEOTIDE SEQUENCE [LARGE SCALE GENOMIC DNA]</scope>
</reference>
<evidence type="ECO:0000256" key="1">
    <source>
        <dbReference type="ARBA" id="ARBA00004141"/>
    </source>
</evidence>
<dbReference type="Pfam" id="PF08551">
    <property type="entry name" value="DUF1751"/>
    <property type="match status" value="1"/>
</dbReference>
<feature type="compositionally biased region" description="Acidic residues" evidence="5">
    <location>
        <begin position="310"/>
        <end position="319"/>
    </location>
</feature>
<accession>A0A183UGE8</accession>
<dbReference type="SUPFAM" id="SSF144091">
    <property type="entry name" value="Rhomboid-like"/>
    <property type="match status" value="1"/>
</dbReference>
<dbReference type="WBParaSite" id="TCNE_0000756801-mRNA-1">
    <property type="protein sequence ID" value="TCNE_0000756801-mRNA-1"/>
    <property type="gene ID" value="TCNE_0000756801"/>
</dbReference>
<dbReference type="GO" id="GO:0005794">
    <property type="term" value="C:Golgi apparatus"/>
    <property type="evidence" value="ECO:0007669"/>
    <property type="project" value="TreeGrafter"/>
</dbReference>
<gene>
    <name evidence="7" type="ORF">TCNE_LOCUS7568</name>
</gene>
<dbReference type="InterPro" id="IPR035952">
    <property type="entry name" value="Rhomboid-like_sf"/>
</dbReference>
<organism evidence="8 9">
    <name type="scientific">Toxocara canis</name>
    <name type="common">Canine roundworm</name>
    <dbReference type="NCBI Taxonomy" id="6265"/>
    <lineage>
        <taxon>Eukaryota</taxon>
        <taxon>Metazoa</taxon>
        <taxon>Ecdysozoa</taxon>
        <taxon>Nematoda</taxon>
        <taxon>Chromadorea</taxon>
        <taxon>Rhabditida</taxon>
        <taxon>Spirurina</taxon>
        <taxon>Ascaridomorpha</taxon>
        <taxon>Ascaridoidea</taxon>
        <taxon>Toxocaridae</taxon>
        <taxon>Toxocara</taxon>
    </lineage>
</organism>
<dbReference type="Proteomes" id="UP000050794">
    <property type="component" value="Unassembled WGS sequence"/>
</dbReference>
<dbReference type="PANTHER" id="PTHR13377">
    <property type="entry name" value="PLACENTAL PROTEIN 6"/>
    <property type="match status" value="1"/>
</dbReference>
<evidence type="ECO:0000313" key="9">
    <source>
        <dbReference type="WBParaSite" id="TCNE_0000756801-mRNA-1"/>
    </source>
</evidence>
<dbReference type="InterPro" id="IPR013861">
    <property type="entry name" value="TMEM115/Pdh1/Rbl19"/>
</dbReference>
<evidence type="ECO:0000256" key="5">
    <source>
        <dbReference type="SAM" id="MobiDB-lite"/>
    </source>
</evidence>
<dbReference type="PANTHER" id="PTHR13377:SF3">
    <property type="entry name" value="TRANSMEMBRANE PROTEIN 115"/>
    <property type="match status" value="1"/>
</dbReference>
<dbReference type="EMBL" id="UYWY01019709">
    <property type="protein sequence ID" value="VDM38889.1"/>
    <property type="molecule type" value="Genomic_DNA"/>
</dbReference>
<protein>
    <submittedName>
        <fullName evidence="9">Transmembrane protein 115</fullName>
    </submittedName>
</protein>
<feature type="transmembrane region" description="Helical" evidence="6">
    <location>
        <begin position="127"/>
        <end position="147"/>
    </location>
</feature>
<evidence type="ECO:0000256" key="6">
    <source>
        <dbReference type="SAM" id="Phobius"/>
    </source>
</evidence>
<sequence>MASTSIQLNSMMDALKKTQPFFQIGFAVLSIGAFLSLFQATFGVLSMTGGQMVSFELWRLITSFIVERNPILLLWSLWCLRMASLIIEPVWGDIELLRYFAIVQVLSSLLIALISLLSYIIVKDYSFFYHAEVSGASALCAALYVAIKQFLPDSILLTTAIGRLKNNHLPGCALLGVCVLTVCGAVRPLVVLQVMLGVQLGWTYLRFYQAHEDGEPKGDSSDHFAWATLFPSKLQPFMAVISGMVFSVLIRLRMCKPIVRHVDVARLDSVNIILPGLQTRDTERRRQKALRDLTERLSRAQRVETGSWPDMEDIEEDTQVSDMSSSAVPEPTTSSSAEQVLLHPLLFSHCGSHQSRSYTFSPKLPCSIVAS</sequence>
<feature type="transmembrane region" description="Helical" evidence="6">
    <location>
        <begin position="21"/>
        <end position="45"/>
    </location>
</feature>
<name>A0A183UGE8_TOXCA</name>
<feature type="transmembrane region" description="Helical" evidence="6">
    <location>
        <begin position="168"/>
        <end position="190"/>
    </location>
</feature>
<reference evidence="9" key="1">
    <citation type="submission" date="2016-06" db="UniProtKB">
        <authorList>
            <consortium name="WormBaseParasite"/>
        </authorList>
    </citation>
    <scope>IDENTIFICATION</scope>
</reference>
<dbReference type="GO" id="GO:0016020">
    <property type="term" value="C:membrane"/>
    <property type="evidence" value="ECO:0007669"/>
    <property type="project" value="UniProtKB-SubCell"/>
</dbReference>
<dbReference type="FunFam" id="1.20.1540.10:FF:000004">
    <property type="entry name" value="Transmembrane protein 115"/>
    <property type="match status" value="1"/>
</dbReference>
<keyword evidence="3 6" id="KW-1133">Transmembrane helix</keyword>
<feature type="compositionally biased region" description="Polar residues" evidence="5">
    <location>
        <begin position="320"/>
        <end position="334"/>
    </location>
</feature>
<evidence type="ECO:0000313" key="7">
    <source>
        <dbReference type="EMBL" id="VDM38889.1"/>
    </source>
</evidence>
<dbReference type="GO" id="GO:0006890">
    <property type="term" value="P:retrograde vesicle-mediated transport, Golgi to endoplasmic reticulum"/>
    <property type="evidence" value="ECO:0007669"/>
    <property type="project" value="InterPro"/>
</dbReference>
<feature type="transmembrane region" description="Helical" evidence="6">
    <location>
        <begin position="57"/>
        <end position="78"/>
    </location>
</feature>
<comment type="subcellular location">
    <subcellularLocation>
        <location evidence="1">Membrane</location>
        <topology evidence="1">Multi-pass membrane protein</topology>
    </subcellularLocation>
</comment>
<evidence type="ECO:0000256" key="2">
    <source>
        <dbReference type="ARBA" id="ARBA00022692"/>
    </source>
</evidence>
<evidence type="ECO:0000256" key="3">
    <source>
        <dbReference type="ARBA" id="ARBA00022989"/>
    </source>
</evidence>
<dbReference type="AlphaFoldDB" id="A0A183UGE8"/>
<feature type="transmembrane region" description="Helical" evidence="6">
    <location>
        <begin position="99"/>
        <end position="121"/>
    </location>
</feature>
<proteinExistence type="predicted"/>
<feature type="transmembrane region" description="Helical" evidence="6">
    <location>
        <begin position="234"/>
        <end position="252"/>
    </location>
</feature>
<keyword evidence="4 6" id="KW-0472">Membrane</keyword>
<feature type="region of interest" description="Disordered" evidence="5">
    <location>
        <begin position="304"/>
        <end position="334"/>
    </location>
</feature>